<evidence type="ECO:0000313" key="2">
    <source>
        <dbReference type="Proteomes" id="UP001165079"/>
    </source>
</evidence>
<dbReference type="Pfam" id="PF04237">
    <property type="entry name" value="YjbR"/>
    <property type="match status" value="1"/>
</dbReference>
<gene>
    <name evidence="1" type="ORF">Afil01_47490</name>
</gene>
<keyword evidence="2" id="KW-1185">Reference proteome</keyword>
<dbReference type="InterPro" id="IPR038056">
    <property type="entry name" value="YjbR-like_sf"/>
</dbReference>
<evidence type="ECO:0008006" key="3">
    <source>
        <dbReference type="Google" id="ProtNLM"/>
    </source>
</evidence>
<dbReference type="Proteomes" id="UP001165079">
    <property type="component" value="Unassembled WGS sequence"/>
</dbReference>
<dbReference type="InterPro" id="IPR058532">
    <property type="entry name" value="YjbR/MT2646/Rv2570-like"/>
</dbReference>
<reference evidence="1" key="1">
    <citation type="submission" date="2023-03" db="EMBL/GenBank/DDBJ databases">
        <title>Actinorhabdospora filicis NBRC 111898.</title>
        <authorList>
            <person name="Ichikawa N."/>
            <person name="Sato H."/>
            <person name="Tonouchi N."/>
        </authorList>
    </citation>
    <scope>NUCLEOTIDE SEQUENCE</scope>
    <source>
        <strain evidence="1">NBRC 111898</strain>
    </source>
</reference>
<dbReference type="Gene3D" id="3.90.1150.30">
    <property type="match status" value="1"/>
</dbReference>
<organism evidence="1 2">
    <name type="scientific">Actinorhabdospora filicis</name>
    <dbReference type="NCBI Taxonomy" id="1785913"/>
    <lineage>
        <taxon>Bacteria</taxon>
        <taxon>Bacillati</taxon>
        <taxon>Actinomycetota</taxon>
        <taxon>Actinomycetes</taxon>
        <taxon>Micromonosporales</taxon>
        <taxon>Micromonosporaceae</taxon>
        <taxon>Actinorhabdospora</taxon>
    </lineage>
</organism>
<name>A0A9W6W534_9ACTN</name>
<dbReference type="RefSeq" id="WP_285665076.1">
    <property type="nucleotide sequence ID" value="NZ_BSTX01000003.1"/>
</dbReference>
<dbReference type="EMBL" id="BSTX01000003">
    <property type="protein sequence ID" value="GLZ79942.1"/>
    <property type="molecule type" value="Genomic_DNA"/>
</dbReference>
<accession>A0A9W6W534</accession>
<comment type="caution">
    <text evidence="1">The sequence shown here is derived from an EMBL/GenBank/DDBJ whole genome shotgun (WGS) entry which is preliminary data.</text>
</comment>
<protein>
    <recommendedName>
        <fullName evidence="3">MmcQ/YjbR family DNA-binding protein</fullName>
    </recommendedName>
</protein>
<evidence type="ECO:0000313" key="1">
    <source>
        <dbReference type="EMBL" id="GLZ79942.1"/>
    </source>
</evidence>
<proteinExistence type="predicted"/>
<dbReference type="AlphaFoldDB" id="A0A9W6W534"/>
<sequence>MIGYEDVREWVLALPGCREVFVGEWGRFTLRVGEKVLVLGHEGEHAVTVKASREEQAMLLERAPEVYSKAPYVGRFGWVLVDLAKADPDELREIVEDAWRGTAPKKLVREHDGTS</sequence>
<dbReference type="SUPFAM" id="SSF142906">
    <property type="entry name" value="YjbR-like"/>
    <property type="match status" value="1"/>
</dbReference>